<keyword evidence="8 11" id="KW-0496">Mitochondrion</keyword>
<evidence type="ECO:0000256" key="3">
    <source>
        <dbReference type="ARBA" id="ARBA00008937"/>
    </source>
</evidence>
<dbReference type="InterPro" id="IPR028061">
    <property type="entry name" value="Fis1_TPR_C"/>
</dbReference>
<evidence type="ECO:0000256" key="4">
    <source>
        <dbReference type="ARBA" id="ARBA00022692"/>
    </source>
</evidence>
<evidence type="ECO:0000256" key="8">
    <source>
        <dbReference type="ARBA" id="ARBA00023128"/>
    </source>
</evidence>
<keyword evidence="5" id="KW-0053">Apoptosis</keyword>
<evidence type="ECO:0000256" key="12">
    <source>
        <dbReference type="SAM" id="Phobius"/>
    </source>
</evidence>
<evidence type="ECO:0000256" key="10">
    <source>
        <dbReference type="ARBA" id="ARBA00023140"/>
    </source>
</evidence>
<accession>A0A1L8E421</accession>
<keyword evidence="9 11" id="KW-0472">Membrane</keyword>
<reference evidence="13" key="1">
    <citation type="submission" date="2016-12" db="EMBL/GenBank/DDBJ databases">
        <title>An insight into the sialome and mialome of the sand fly, Nyssomyia neivai.</title>
        <authorList>
            <person name="Sebastian V."/>
            <person name="Goulart T.M."/>
            <person name="Oliveira W."/>
            <person name="Calvo E."/>
            <person name="Oliveira L.F."/>
            <person name="Pinto M.C."/>
            <person name="Rosselino A.M."/>
            <person name="Ribeiro J.M."/>
        </authorList>
    </citation>
    <scope>NUCLEOTIDE SEQUENCE</scope>
</reference>
<evidence type="ECO:0000256" key="9">
    <source>
        <dbReference type="ARBA" id="ARBA00023136"/>
    </source>
</evidence>
<keyword evidence="4 12" id="KW-0812">Transmembrane</keyword>
<protein>
    <recommendedName>
        <fullName evidence="11">Mitochondrial fission 1 protein</fullName>
    </recommendedName>
</protein>
<sequence>MEELLNEIVPPAELEKFEKKYHQELEEQNVTHKTQFEYAWCLVRSNYGADIKKGIVLLEDLATRHSEGKRDYIYYLAVGHTRIKEYTVALKYARTFLQIEPNNQQVINLEQTIRKKMDREGMIGVAVAGGAAVVLAGVLGLGFALAKK</sequence>
<comment type="function">
    <text evidence="11">Involved in the fragmentation of the mitochondrial network and its perinuclear clustering.</text>
</comment>
<organism evidence="13">
    <name type="scientific">Nyssomyia neivai</name>
    <dbReference type="NCBI Taxonomy" id="330878"/>
    <lineage>
        <taxon>Eukaryota</taxon>
        <taxon>Metazoa</taxon>
        <taxon>Ecdysozoa</taxon>
        <taxon>Arthropoda</taxon>
        <taxon>Hexapoda</taxon>
        <taxon>Insecta</taxon>
        <taxon>Pterygota</taxon>
        <taxon>Neoptera</taxon>
        <taxon>Endopterygota</taxon>
        <taxon>Diptera</taxon>
        <taxon>Nematocera</taxon>
        <taxon>Psychodoidea</taxon>
        <taxon>Psychodidae</taxon>
        <taxon>Nyssomyia</taxon>
    </lineage>
</organism>
<evidence type="ECO:0000256" key="2">
    <source>
        <dbReference type="ARBA" id="ARBA00004572"/>
    </source>
</evidence>
<dbReference type="FunFam" id="1.25.40.10:FF:000147">
    <property type="entry name" value="Mitochondrial fission 1 protein"/>
    <property type="match status" value="1"/>
</dbReference>
<evidence type="ECO:0000256" key="7">
    <source>
        <dbReference type="ARBA" id="ARBA00022989"/>
    </source>
</evidence>
<dbReference type="EMBL" id="GFDF01000799">
    <property type="protein sequence ID" value="JAV13285.1"/>
    <property type="molecule type" value="Transcribed_RNA"/>
</dbReference>
<dbReference type="PANTHER" id="PTHR13247:SF0">
    <property type="entry name" value="MITOCHONDRIAL FISSION 1 PROTEIN"/>
    <property type="match status" value="1"/>
</dbReference>
<evidence type="ECO:0000256" key="1">
    <source>
        <dbReference type="ARBA" id="ARBA00004549"/>
    </source>
</evidence>
<feature type="transmembrane region" description="Helical" evidence="12">
    <location>
        <begin position="123"/>
        <end position="146"/>
    </location>
</feature>
<dbReference type="InterPro" id="IPR016543">
    <property type="entry name" value="Fis1"/>
</dbReference>
<evidence type="ECO:0000313" key="13">
    <source>
        <dbReference type="EMBL" id="JAV13285.1"/>
    </source>
</evidence>
<proteinExistence type="inferred from homology"/>
<keyword evidence="7 12" id="KW-1133">Transmembrane helix</keyword>
<dbReference type="PIRSF" id="PIRSF008835">
    <property type="entry name" value="TPR_repeat_11_Fis1"/>
    <property type="match status" value="1"/>
</dbReference>
<comment type="subcellular location">
    <subcellularLocation>
        <location evidence="2">Mitochondrion outer membrane</location>
        <topology evidence="2">Single-pass membrane protein</topology>
    </subcellularLocation>
    <subcellularLocation>
        <location evidence="1">Peroxisome membrane</location>
        <topology evidence="1">Single-pass membrane protein</topology>
    </subcellularLocation>
</comment>
<dbReference type="GO" id="GO:0005741">
    <property type="term" value="C:mitochondrial outer membrane"/>
    <property type="evidence" value="ECO:0007669"/>
    <property type="project" value="UniProtKB-SubCell"/>
</dbReference>
<comment type="domain">
    <text evidence="11">The C-terminus is required for mitochondrial localization, while the N-terminus is necessary for mitochondrial fission.</text>
</comment>
<name>A0A1L8E421_9DIPT</name>
<evidence type="ECO:0000256" key="5">
    <source>
        <dbReference type="ARBA" id="ARBA00022703"/>
    </source>
</evidence>
<keyword evidence="6 11" id="KW-1000">Mitochondrion outer membrane</keyword>
<dbReference type="GO" id="GO:0016559">
    <property type="term" value="P:peroxisome fission"/>
    <property type="evidence" value="ECO:0007669"/>
    <property type="project" value="TreeGrafter"/>
</dbReference>
<dbReference type="GO" id="GO:0005778">
    <property type="term" value="C:peroxisomal membrane"/>
    <property type="evidence" value="ECO:0007669"/>
    <property type="project" value="UniProtKB-SubCell"/>
</dbReference>
<evidence type="ECO:0000256" key="11">
    <source>
        <dbReference type="PIRNR" id="PIRNR008835"/>
    </source>
</evidence>
<dbReference type="GO" id="GO:0043653">
    <property type="term" value="P:mitochondrial fragmentation involved in apoptotic process"/>
    <property type="evidence" value="ECO:0007669"/>
    <property type="project" value="TreeGrafter"/>
</dbReference>
<evidence type="ECO:0000256" key="6">
    <source>
        <dbReference type="ARBA" id="ARBA00022787"/>
    </source>
</evidence>
<dbReference type="GO" id="GO:0000422">
    <property type="term" value="P:autophagy of mitochondrion"/>
    <property type="evidence" value="ECO:0007669"/>
    <property type="project" value="TreeGrafter"/>
</dbReference>
<dbReference type="CDD" id="cd12212">
    <property type="entry name" value="Fis1"/>
    <property type="match status" value="1"/>
</dbReference>
<comment type="similarity">
    <text evidence="3 11">Belongs to the FIS1 family.</text>
</comment>
<dbReference type="GO" id="GO:0000266">
    <property type="term" value="P:mitochondrial fission"/>
    <property type="evidence" value="ECO:0007669"/>
    <property type="project" value="UniProtKB-UniRule"/>
</dbReference>
<keyword evidence="10" id="KW-0576">Peroxisome</keyword>
<dbReference type="Pfam" id="PF14853">
    <property type="entry name" value="Fis1_TPR_C"/>
    <property type="match status" value="1"/>
</dbReference>
<dbReference type="InterPro" id="IPR033745">
    <property type="entry name" value="Fis1_cytosol"/>
</dbReference>
<dbReference type="Pfam" id="PF14852">
    <property type="entry name" value="Fis1_TPR_N"/>
    <property type="match status" value="1"/>
</dbReference>
<dbReference type="InterPro" id="IPR011990">
    <property type="entry name" value="TPR-like_helical_dom_sf"/>
</dbReference>
<dbReference type="InterPro" id="IPR028058">
    <property type="entry name" value="Fis1_TPR_N"/>
</dbReference>
<dbReference type="PANTHER" id="PTHR13247">
    <property type="entry name" value="TETRATRICOPEPTIDE REPEAT PROTEIN 11 TPR REPEAT PROTEIN 11"/>
    <property type="match status" value="1"/>
</dbReference>
<dbReference type="SUPFAM" id="SSF48452">
    <property type="entry name" value="TPR-like"/>
    <property type="match status" value="1"/>
</dbReference>
<dbReference type="AlphaFoldDB" id="A0A1L8E421"/>
<dbReference type="Gene3D" id="1.25.40.10">
    <property type="entry name" value="Tetratricopeptide repeat domain"/>
    <property type="match status" value="1"/>
</dbReference>